<dbReference type="SUPFAM" id="SSF51206">
    <property type="entry name" value="cAMP-binding domain-like"/>
    <property type="match status" value="1"/>
</dbReference>
<dbReference type="PANTHER" id="PTHR24567">
    <property type="entry name" value="CRP FAMILY TRANSCRIPTIONAL REGULATORY PROTEIN"/>
    <property type="match status" value="1"/>
</dbReference>
<dbReference type="InterPro" id="IPR050397">
    <property type="entry name" value="Env_Response_Regulators"/>
</dbReference>
<dbReference type="InterPro" id="IPR036390">
    <property type="entry name" value="WH_DNA-bd_sf"/>
</dbReference>
<organism evidence="6 7">
    <name type="scientific">Candidatus Taylorbacteria bacterium CG11_big_fil_rev_8_21_14_0_20_46_11</name>
    <dbReference type="NCBI Taxonomy" id="1975025"/>
    <lineage>
        <taxon>Bacteria</taxon>
        <taxon>Candidatus Tayloriibacteriota</taxon>
    </lineage>
</organism>
<dbReference type="InterPro" id="IPR012318">
    <property type="entry name" value="HTH_CRP"/>
</dbReference>
<dbReference type="EMBL" id="PCVG01000001">
    <property type="protein sequence ID" value="PIQ69206.1"/>
    <property type="molecule type" value="Genomic_DNA"/>
</dbReference>
<dbReference type="InterPro" id="IPR036388">
    <property type="entry name" value="WH-like_DNA-bd_sf"/>
</dbReference>
<feature type="domain" description="Cyclic nucleotide-binding" evidence="4">
    <location>
        <begin position="13"/>
        <end position="118"/>
    </location>
</feature>
<dbReference type="GO" id="GO:0005829">
    <property type="term" value="C:cytosol"/>
    <property type="evidence" value="ECO:0007669"/>
    <property type="project" value="TreeGrafter"/>
</dbReference>
<protein>
    <recommendedName>
        <fullName evidence="8">Crp/Fnr family transcriptional regulator</fullName>
    </recommendedName>
</protein>
<dbReference type="InterPro" id="IPR014710">
    <property type="entry name" value="RmlC-like_jellyroll"/>
</dbReference>
<evidence type="ECO:0000313" key="6">
    <source>
        <dbReference type="EMBL" id="PIQ69206.1"/>
    </source>
</evidence>
<keyword evidence="2" id="KW-0238">DNA-binding</keyword>
<dbReference type="Pfam" id="PF13545">
    <property type="entry name" value="HTH_Crp_2"/>
    <property type="match status" value="1"/>
</dbReference>
<sequence>MTIIKESIKQLNFFKGMTESTLEAISRVCASCTFGKQEIIYLRGDSDGRVFLVLKGEVELFMGGRGARIVIQTFREGDFFGDLSFVNHPTPFPQEEYAQASKETEVCVLVKSDMLRLLETNPLFTMALLLNLRDRLHHAESKIKDLAISEAPTRLLNELIRYASSNGKEERGFYHIGSRLTHQHLADLSGLARETVTKTLALLFEKEFISLTPLKIISLNIQKITKDCAGCIDITSMQNT</sequence>
<evidence type="ECO:0000256" key="1">
    <source>
        <dbReference type="ARBA" id="ARBA00023015"/>
    </source>
</evidence>
<dbReference type="InterPro" id="IPR018490">
    <property type="entry name" value="cNMP-bd_dom_sf"/>
</dbReference>
<dbReference type="PROSITE" id="PS51063">
    <property type="entry name" value="HTH_CRP_2"/>
    <property type="match status" value="1"/>
</dbReference>
<dbReference type="GO" id="GO:0003700">
    <property type="term" value="F:DNA-binding transcription factor activity"/>
    <property type="evidence" value="ECO:0007669"/>
    <property type="project" value="TreeGrafter"/>
</dbReference>
<dbReference type="InterPro" id="IPR000595">
    <property type="entry name" value="cNMP-bd_dom"/>
</dbReference>
<evidence type="ECO:0000256" key="2">
    <source>
        <dbReference type="ARBA" id="ARBA00023125"/>
    </source>
</evidence>
<dbReference type="CDD" id="cd00038">
    <property type="entry name" value="CAP_ED"/>
    <property type="match status" value="1"/>
</dbReference>
<comment type="caution">
    <text evidence="6">The sequence shown here is derived from an EMBL/GenBank/DDBJ whole genome shotgun (WGS) entry which is preliminary data.</text>
</comment>
<dbReference type="SUPFAM" id="SSF46785">
    <property type="entry name" value="Winged helix' DNA-binding domain"/>
    <property type="match status" value="1"/>
</dbReference>
<dbReference type="GO" id="GO:0003677">
    <property type="term" value="F:DNA binding"/>
    <property type="evidence" value="ECO:0007669"/>
    <property type="project" value="UniProtKB-KW"/>
</dbReference>
<dbReference type="AlphaFoldDB" id="A0A2H0KD69"/>
<evidence type="ECO:0000259" key="5">
    <source>
        <dbReference type="PROSITE" id="PS51063"/>
    </source>
</evidence>
<name>A0A2H0KD69_9BACT</name>
<reference evidence="6 7" key="1">
    <citation type="submission" date="2017-09" db="EMBL/GenBank/DDBJ databases">
        <title>Depth-based differentiation of microbial function through sediment-hosted aquifers and enrichment of novel symbionts in the deep terrestrial subsurface.</title>
        <authorList>
            <person name="Probst A.J."/>
            <person name="Ladd B."/>
            <person name="Jarett J.K."/>
            <person name="Geller-Mcgrath D.E."/>
            <person name="Sieber C.M."/>
            <person name="Emerson J.B."/>
            <person name="Anantharaman K."/>
            <person name="Thomas B.C."/>
            <person name="Malmstrom R."/>
            <person name="Stieglmeier M."/>
            <person name="Klingl A."/>
            <person name="Woyke T."/>
            <person name="Ryan C.M."/>
            <person name="Banfield J.F."/>
        </authorList>
    </citation>
    <scope>NUCLEOTIDE SEQUENCE [LARGE SCALE GENOMIC DNA]</scope>
    <source>
        <strain evidence="6">CG11_big_fil_rev_8_21_14_0_20_46_11</strain>
    </source>
</reference>
<dbReference type="Gene3D" id="2.60.120.10">
    <property type="entry name" value="Jelly Rolls"/>
    <property type="match status" value="1"/>
</dbReference>
<proteinExistence type="predicted"/>
<accession>A0A2H0KD69</accession>
<dbReference type="Gene3D" id="1.10.10.10">
    <property type="entry name" value="Winged helix-like DNA-binding domain superfamily/Winged helix DNA-binding domain"/>
    <property type="match status" value="1"/>
</dbReference>
<dbReference type="PROSITE" id="PS50042">
    <property type="entry name" value="CNMP_BINDING_3"/>
    <property type="match status" value="1"/>
</dbReference>
<dbReference type="PANTHER" id="PTHR24567:SF68">
    <property type="entry name" value="DNA-BINDING TRANSCRIPTIONAL DUAL REGULATOR CRP"/>
    <property type="match status" value="1"/>
</dbReference>
<keyword evidence="3" id="KW-0804">Transcription</keyword>
<dbReference type="Proteomes" id="UP000229342">
    <property type="component" value="Unassembled WGS sequence"/>
</dbReference>
<evidence type="ECO:0000259" key="4">
    <source>
        <dbReference type="PROSITE" id="PS50042"/>
    </source>
</evidence>
<evidence type="ECO:0000256" key="3">
    <source>
        <dbReference type="ARBA" id="ARBA00023163"/>
    </source>
</evidence>
<dbReference type="SMART" id="SM00100">
    <property type="entry name" value="cNMP"/>
    <property type="match status" value="1"/>
</dbReference>
<evidence type="ECO:0000313" key="7">
    <source>
        <dbReference type="Proteomes" id="UP000229342"/>
    </source>
</evidence>
<dbReference type="Pfam" id="PF00027">
    <property type="entry name" value="cNMP_binding"/>
    <property type="match status" value="1"/>
</dbReference>
<gene>
    <name evidence="6" type="ORF">COV91_00015</name>
</gene>
<keyword evidence="1" id="KW-0805">Transcription regulation</keyword>
<feature type="domain" description="HTH crp-type" evidence="5">
    <location>
        <begin position="149"/>
        <end position="222"/>
    </location>
</feature>
<evidence type="ECO:0008006" key="8">
    <source>
        <dbReference type="Google" id="ProtNLM"/>
    </source>
</evidence>